<dbReference type="EMBL" id="LR216287">
    <property type="protein sequence ID" value="VFJ13237.1"/>
    <property type="molecule type" value="Genomic_DNA"/>
</dbReference>
<dbReference type="PROSITE" id="PS50157">
    <property type="entry name" value="ZINC_FINGER_C2H2_2"/>
    <property type="match status" value="1"/>
</dbReference>
<dbReference type="InterPro" id="IPR013087">
    <property type="entry name" value="Znf_C2H2_type"/>
</dbReference>
<evidence type="ECO:0000259" key="1">
    <source>
        <dbReference type="PROSITE" id="PS50157"/>
    </source>
</evidence>
<dbReference type="Gene3D" id="3.30.160.60">
    <property type="entry name" value="Classic Zinc Finger"/>
    <property type="match status" value="1"/>
</dbReference>
<dbReference type="AlphaFoldDB" id="A0A484IAK1"/>
<proteinExistence type="predicted"/>
<protein>
    <recommendedName>
        <fullName evidence="1">C2H2-type domain-containing protein</fullName>
    </recommendedName>
</protein>
<keyword evidence="3" id="KW-1185">Reference proteome</keyword>
<dbReference type="PROSITE" id="PS00028">
    <property type="entry name" value="ZINC_FINGER_C2H2_1"/>
    <property type="match status" value="1"/>
</dbReference>
<reference evidence="2 3" key="1">
    <citation type="submission" date="2019-02" db="EMBL/GenBank/DDBJ databases">
        <authorList>
            <person name="Lehtovirta-Morley E L."/>
        </authorList>
    </citation>
    <scope>NUCLEOTIDE SEQUENCE [LARGE SCALE GENOMIC DNA]</scope>
    <source>
        <strain evidence="2">NFRAN1</strain>
    </source>
</reference>
<organism evidence="2 3">
    <name type="scientific">Candidatus Nitrosocosmicus franklandianus</name>
    <dbReference type="NCBI Taxonomy" id="1798806"/>
    <lineage>
        <taxon>Archaea</taxon>
        <taxon>Nitrososphaerota</taxon>
        <taxon>Nitrososphaeria</taxon>
        <taxon>Nitrososphaerales</taxon>
        <taxon>Nitrososphaeraceae</taxon>
        <taxon>Candidatus Nitrosocosmicus</taxon>
    </lineage>
</organism>
<dbReference type="Proteomes" id="UP000294299">
    <property type="component" value="Chromosome NFRAN"/>
</dbReference>
<evidence type="ECO:0000313" key="2">
    <source>
        <dbReference type="EMBL" id="VFJ13237.1"/>
    </source>
</evidence>
<gene>
    <name evidence="2" type="ORF">NFRAN_0915</name>
</gene>
<name>A0A484IAK1_9ARCH</name>
<sequence length="60" mass="7158">MKLFFRKKDVDKKNSTQSNQKKCKYCDMIFDEEERLRRHVRKAHNDKGGDMPNLNPFGPS</sequence>
<dbReference type="KEGG" id="nfn:NFRAN_0915"/>
<accession>A0A484IAK1</accession>
<evidence type="ECO:0000313" key="3">
    <source>
        <dbReference type="Proteomes" id="UP000294299"/>
    </source>
</evidence>
<feature type="domain" description="C2H2-type" evidence="1">
    <location>
        <begin position="21"/>
        <end position="49"/>
    </location>
</feature>